<name>A0A4V2SX90_9BACL</name>
<organism evidence="1 2">
    <name type="scientific">Baia soyae</name>
    <dbReference type="NCBI Taxonomy" id="1544746"/>
    <lineage>
        <taxon>Bacteria</taxon>
        <taxon>Bacillati</taxon>
        <taxon>Bacillota</taxon>
        <taxon>Bacilli</taxon>
        <taxon>Bacillales</taxon>
        <taxon>Thermoactinomycetaceae</taxon>
        <taxon>Baia</taxon>
    </lineage>
</organism>
<reference evidence="1 2" key="1">
    <citation type="submission" date="2019-03" db="EMBL/GenBank/DDBJ databases">
        <title>Genomic Encyclopedia of Type Strains, Phase IV (KMG-IV): sequencing the most valuable type-strain genomes for metagenomic binning, comparative biology and taxonomic classification.</title>
        <authorList>
            <person name="Goeker M."/>
        </authorList>
    </citation>
    <scope>NUCLEOTIDE SEQUENCE [LARGE SCALE GENOMIC DNA]</scope>
    <source>
        <strain evidence="1 2">DSM 46831</strain>
    </source>
</reference>
<sequence>MASEQPNNKKEYIRIPKDDHRSIADREYEHQIAWWMKQEAKQPLPDEWATLMDEDEEAFIKQVMEKAFWSLIMSYYDQEERRHIDVMNHSEQRRVDGSWIWTLYLTPHPVAKKAFLAIMQYYSGQQIRNLEKSRWYVSKYHLHTYTGEYCLIPAHPAFFRYMKAVYKLSELKRDTHTWGVLAARFDYDGSSFGMSDPHSSKWTRVYDKGTRNYLRRRSWRTLRSLGEQGSSDYVKLATELLLSYKDTMGRYSRVYDIDNKEYTYSYQKNTLHLWLMNHVLYSNSKRFALRKGRTWKPVTIADLAKSAPFEREEAFPELWDQAPDQVLRLFLESHCTPVIQFAGRALLLAHPNMVETIQDKDLQQMIKGYSSAHREFATRLWLQRITNQSNWFPAWLEFVQGQTGEVVSIAKEFLVHKLENLSVLEKKDVVMSILKRIPHPEASTTEIYTYQELLQGSLSSVMVTLTLDQQKAIVQELLQGLEHSGLYTIQIELIEQLLRNQFQSTLQHFSSLEVITSFAKAQMVSLQRLAGEMLLAIPTEQITFTAHEILPLFEKPEHSVYAEELPNMVREFIQRNYAYLQIDVSWIVEFVSISGEEHRVFVTQFLTDHFLEMLPSLKQLVTTLWERMMDENQPQDVRDYIRDHLLGSLYFSELLDTPLEQMLLLINHTDSHYQQLGTRIYLASHQSVDSLSFLELKELAHCKIASVRGSARELMDSDSDSAHMSTDWLVNLVETDWVDTREWIFHKLQSYSSEQITPDLIYGLLDTARKDIQQFAMDLVEKHRARLDQRELLLRASESTDLVVHEFALELADQVSWDVEMVEKLDVFFRTILFRVNSGRNAKRKALDLLLHLSQETEELALQIAPLLADVASNGTKVDFEKILFALAKIQVRFPAVSSPLQLV</sequence>
<protein>
    <submittedName>
        <fullName evidence="1">Uncharacterized protein</fullName>
    </submittedName>
</protein>
<dbReference type="AlphaFoldDB" id="A0A4V2SX90"/>
<dbReference type="EMBL" id="SLXV01000034">
    <property type="protein sequence ID" value="TCP65316.1"/>
    <property type="molecule type" value="Genomic_DNA"/>
</dbReference>
<keyword evidence="2" id="KW-1185">Reference proteome</keyword>
<evidence type="ECO:0000313" key="2">
    <source>
        <dbReference type="Proteomes" id="UP000294746"/>
    </source>
</evidence>
<dbReference type="Proteomes" id="UP000294746">
    <property type="component" value="Unassembled WGS sequence"/>
</dbReference>
<gene>
    <name evidence="1" type="ORF">EDD57_1342</name>
</gene>
<accession>A0A4V2SX90</accession>
<evidence type="ECO:0000313" key="1">
    <source>
        <dbReference type="EMBL" id="TCP65316.1"/>
    </source>
</evidence>
<comment type="caution">
    <text evidence="1">The sequence shown here is derived from an EMBL/GenBank/DDBJ whole genome shotgun (WGS) entry which is preliminary data.</text>
</comment>
<proteinExistence type="predicted"/>
<dbReference type="OrthoDB" id="435394at2"/>
<dbReference type="RefSeq" id="WP_131849403.1">
    <property type="nucleotide sequence ID" value="NZ_SLXV01000034.1"/>
</dbReference>